<organism evidence="11 12">
    <name type="scientific">Taphrina deformans (strain PYCC 5710 / ATCC 11124 / CBS 356.35 / IMI 108563 / JCM 9778 / NBRC 8474)</name>
    <name type="common">Peach leaf curl fungus</name>
    <name type="synonym">Lalaria deformans</name>
    <dbReference type="NCBI Taxonomy" id="1097556"/>
    <lineage>
        <taxon>Eukaryota</taxon>
        <taxon>Fungi</taxon>
        <taxon>Dikarya</taxon>
        <taxon>Ascomycota</taxon>
        <taxon>Taphrinomycotina</taxon>
        <taxon>Taphrinomycetes</taxon>
        <taxon>Taphrinales</taxon>
        <taxon>Taphrinaceae</taxon>
        <taxon>Taphrina</taxon>
    </lineage>
</organism>
<reference evidence="11 12" key="1">
    <citation type="journal article" date="2013" name="MBio">
        <title>Genome sequencing of the plant pathogen Taphrina deformans, the causal agent of peach leaf curl.</title>
        <authorList>
            <person name="Cisse O.H."/>
            <person name="Almeida J.M.G.C.F."/>
            <person name="Fonseca A."/>
            <person name="Kumar A.A."/>
            <person name="Salojaervi J."/>
            <person name="Overmyer K."/>
            <person name="Hauser P.M."/>
            <person name="Pagni M."/>
        </authorList>
    </citation>
    <scope>NUCLEOTIDE SEQUENCE [LARGE SCALE GENOMIC DNA]</scope>
    <source>
        <strain evidence="12">PYCC 5710 / ATCC 11124 / CBS 356.35 / IMI 108563 / JCM 9778 / NBRC 8474</strain>
    </source>
</reference>
<dbReference type="AlphaFoldDB" id="R4X7X5"/>
<accession>R4X7X5</accession>
<dbReference type="GO" id="GO:0097036">
    <property type="term" value="P:regulation of plasma membrane sterol distribution"/>
    <property type="evidence" value="ECO:0007669"/>
    <property type="project" value="UniProtKB-UniRule"/>
</dbReference>
<dbReference type="GO" id="GO:0000139">
    <property type="term" value="C:Golgi membrane"/>
    <property type="evidence" value="ECO:0007669"/>
    <property type="project" value="UniProtKB-SubCell"/>
</dbReference>
<dbReference type="Pfam" id="PF04161">
    <property type="entry name" value="Arv1"/>
    <property type="match status" value="1"/>
</dbReference>
<sequence length="238" mass="27699">MRCVECGARVDSLYTEYSKDNFRLTQCPACLRFADKYIEFDYVILTIDVMLLKPQVYRHLLFNSLARKDERIDPSVARLGLLLVLFDVCKNSRRIWRVCLLTLLPDLTWYRFEKRPHSQDGTIELGFFNEQSIVKQYSYFLALSLLETVVFHISARLLSRFMLGARRASWSMISTALFRQFADQEGAKLVPVFMVIWEYDIPEAAVLIEWVVVIYNIEATRSMQCKSELSYAKAVSSA</sequence>
<evidence type="ECO:0000256" key="10">
    <source>
        <dbReference type="RuleBase" id="RU368065"/>
    </source>
</evidence>
<dbReference type="EMBL" id="CAHR02000043">
    <property type="protein sequence ID" value="CCG81540.1"/>
    <property type="molecule type" value="Genomic_DNA"/>
</dbReference>
<keyword evidence="5 10" id="KW-0256">Endoplasmic reticulum</keyword>
<dbReference type="GO" id="GO:0006665">
    <property type="term" value="P:sphingolipid metabolic process"/>
    <property type="evidence" value="ECO:0007669"/>
    <property type="project" value="UniProtKB-UniRule"/>
</dbReference>
<keyword evidence="4" id="KW-0812">Transmembrane</keyword>
<dbReference type="GO" id="GO:0005789">
    <property type="term" value="C:endoplasmic reticulum membrane"/>
    <property type="evidence" value="ECO:0007669"/>
    <property type="project" value="UniProtKB-SubCell"/>
</dbReference>
<name>R4X7X5_TAPDE</name>
<comment type="caution">
    <text evidence="11">The sequence shown here is derived from an EMBL/GenBank/DDBJ whole genome shotgun (WGS) entry which is preliminary data.</text>
</comment>
<evidence type="ECO:0000313" key="12">
    <source>
        <dbReference type="Proteomes" id="UP000013776"/>
    </source>
</evidence>
<dbReference type="GO" id="GO:0016125">
    <property type="term" value="P:sterol metabolic process"/>
    <property type="evidence" value="ECO:0007669"/>
    <property type="project" value="UniProtKB-UniRule"/>
</dbReference>
<evidence type="ECO:0000313" key="11">
    <source>
        <dbReference type="EMBL" id="CCG81540.1"/>
    </source>
</evidence>
<evidence type="ECO:0000256" key="2">
    <source>
        <dbReference type="ARBA" id="ARBA00009187"/>
    </source>
</evidence>
<evidence type="ECO:0000256" key="6">
    <source>
        <dbReference type="ARBA" id="ARBA00022989"/>
    </source>
</evidence>
<dbReference type="VEuPathDB" id="FungiDB:TAPDE_001382"/>
<keyword evidence="3 10" id="KW-0813">Transport</keyword>
<keyword evidence="8 10" id="KW-0443">Lipid metabolism</keyword>
<keyword evidence="9" id="KW-0472">Membrane</keyword>
<gene>
    <name evidence="11" type="ORF">TAPDE_001382</name>
</gene>
<comment type="function">
    <text evidence="10">Regulates also the sphingolipid metabolism.</text>
</comment>
<keyword evidence="12" id="KW-1185">Reference proteome</keyword>
<keyword evidence="7 10" id="KW-0445">Lipid transport</keyword>
<dbReference type="InterPro" id="IPR007290">
    <property type="entry name" value="Arv1"/>
</dbReference>
<evidence type="ECO:0000256" key="5">
    <source>
        <dbReference type="ARBA" id="ARBA00022824"/>
    </source>
</evidence>
<comment type="function">
    <text evidence="10">Mediator of sterol homeostasis involved in sterol uptake, trafficking and distribution into membranes.</text>
</comment>
<dbReference type="eggNOG" id="KOG3134">
    <property type="taxonomic scope" value="Eukaryota"/>
</dbReference>
<evidence type="ECO:0000256" key="4">
    <source>
        <dbReference type="ARBA" id="ARBA00022692"/>
    </source>
</evidence>
<dbReference type="PANTHER" id="PTHR14467">
    <property type="entry name" value="ARV1"/>
    <property type="match status" value="1"/>
</dbReference>
<dbReference type="PANTHER" id="PTHR14467:SF0">
    <property type="entry name" value="PROTEIN ARV1"/>
    <property type="match status" value="1"/>
</dbReference>
<evidence type="ECO:0000256" key="3">
    <source>
        <dbReference type="ARBA" id="ARBA00022448"/>
    </source>
</evidence>
<dbReference type="Proteomes" id="UP000013776">
    <property type="component" value="Unassembled WGS sequence"/>
</dbReference>
<evidence type="ECO:0000256" key="7">
    <source>
        <dbReference type="ARBA" id="ARBA00023055"/>
    </source>
</evidence>
<keyword evidence="6" id="KW-1133">Transmembrane helix</keyword>
<keyword evidence="10" id="KW-0333">Golgi apparatus</keyword>
<comment type="similarity">
    <text evidence="2 10">Belongs to the ARV1 family.</text>
</comment>
<evidence type="ECO:0000256" key="8">
    <source>
        <dbReference type="ARBA" id="ARBA00023098"/>
    </source>
</evidence>
<proteinExistence type="inferred from homology"/>
<evidence type="ECO:0000256" key="9">
    <source>
        <dbReference type="ARBA" id="ARBA00023136"/>
    </source>
</evidence>
<dbReference type="OrthoDB" id="2192830at2759"/>
<comment type="subcellular location">
    <subcellularLocation>
        <location evidence="1 10">Endoplasmic reticulum membrane</location>
        <topology evidence="1 10">Multi-pass membrane protein</topology>
    </subcellularLocation>
    <subcellularLocation>
        <location evidence="10">Golgi apparatus membrane</location>
        <topology evidence="10">Multi-pass membrane protein</topology>
    </subcellularLocation>
</comment>
<evidence type="ECO:0000256" key="1">
    <source>
        <dbReference type="ARBA" id="ARBA00004477"/>
    </source>
</evidence>
<keyword evidence="10" id="KW-0746">Sphingolipid metabolism</keyword>
<dbReference type="GO" id="GO:0032366">
    <property type="term" value="P:intracellular sterol transport"/>
    <property type="evidence" value="ECO:0007669"/>
    <property type="project" value="UniProtKB-UniRule"/>
</dbReference>
<dbReference type="GO" id="GO:0032541">
    <property type="term" value="C:cortical endoplasmic reticulum"/>
    <property type="evidence" value="ECO:0007669"/>
    <property type="project" value="TreeGrafter"/>
</dbReference>
<protein>
    <recommendedName>
        <fullName evidence="10">Protein ARV</fullName>
    </recommendedName>
</protein>